<dbReference type="NCBIfam" id="TIGR00416">
    <property type="entry name" value="sms"/>
    <property type="match status" value="1"/>
</dbReference>
<evidence type="ECO:0000313" key="15">
    <source>
        <dbReference type="EMBL" id="AGK84839.1"/>
    </source>
</evidence>
<evidence type="ECO:0000256" key="1">
    <source>
        <dbReference type="ARBA" id="ARBA00022723"/>
    </source>
</evidence>
<keyword evidence="7 11" id="KW-0067">ATP-binding</keyword>
<dbReference type="FunFam" id="3.40.50.300:FF:000050">
    <property type="entry name" value="DNA repair protein RadA"/>
    <property type="match status" value="1"/>
</dbReference>
<gene>
    <name evidence="11" type="primary">radA</name>
    <name evidence="15" type="ORF">metaSSY_00850</name>
</gene>
<dbReference type="Pfam" id="PF13541">
    <property type="entry name" value="ChlI"/>
    <property type="match status" value="1"/>
</dbReference>
<dbReference type="PROSITE" id="PS50162">
    <property type="entry name" value="RECA_2"/>
    <property type="match status" value="1"/>
</dbReference>
<name>R4JC36_9BACT</name>
<comment type="function">
    <text evidence="13">DNA-dependent ATPase involved in processing of recombination intermediates, plays a role in repairing DNA breaks. Stimulates the branch migration of RecA-mediated strand transfer reactions, allowing the 3' invading strand to extend heteroduplex DNA faster. Binds ssDNA in the presence of ADP but not other nucleotides, has ATPase activity that is stimulated by ssDNA and various branched DNA structures, but inhibited by SSB. Does not have RecA's homology-searching function.</text>
</comment>
<comment type="similarity">
    <text evidence="11 13">Belongs to the RecA family. RadA subfamily.</text>
</comment>
<dbReference type="InterPro" id="IPR027417">
    <property type="entry name" value="P-loop_NTPase"/>
</dbReference>
<evidence type="ECO:0000256" key="9">
    <source>
        <dbReference type="ARBA" id="ARBA00023125"/>
    </source>
</evidence>
<reference evidence="15" key="1">
    <citation type="journal article" date="2013" name="Appl. Environ. Microbiol.">
        <title>Functional screening of a metagenomic library reveals operons responsible for enhanced intestinal colonization by gut commensal microbes.</title>
        <authorList>
            <person name="Yoon M.Y."/>
            <person name="Lee K.M."/>
            <person name="Yoon Y."/>
            <person name="Go J."/>
            <person name="Park Y."/>
            <person name="Cho Y.J."/>
            <person name="Tannock G.W."/>
            <person name="Yoon S.S."/>
        </authorList>
    </citation>
    <scope>NUCLEOTIDE SEQUENCE</scope>
</reference>
<dbReference type="EMBL" id="KC595277">
    <property type="protein sequence ID" value="AGK84839.1"/>
    <property type="molecule type" value="Genomic_DNA"/>
</dbReference>
<dbReference type="CDD" id="cd01121">
    <property type="entry name" value="RadA_SMS_N"/>
    <property type="match status" value="1"/>
</dbReference>
<accession>R4JC36</accession>
<keyword evidence="8 11" id="KW-0346">Stress response</keyword>
<evidence type="ECO:0000256" key="12">
    <source>
        <dbReference type="NCBIfam" id="TIGR00416"/>
    </source>
</evidence>
<dbReference type="InterPro" id="IPR020588">
    <property type="entry name" value="RecA_ATP-bd"/>
</dbReference>
<dbReference type="AlphaFoldDB" id="R4JC36"/>
<dbReference type="GO" id="GO:0140664">
    <property type="term" value="F:ATP-dependent DNA damage sensor activity"/>
    <property type="evidence" value="ECO:0007669"/>
    <property type="project" value="InterPro"/>
</dbReference>
<dbReference type="Pfam" id="PF13481">
    <property type="entry name" value="AAA_25"/>
    <property type="match status" value="1"/>
</dbReference>
<dbReference type="GO" id="GO:0016787">
    <property type="term" value="F:hydrolase activity"/>
    <property type="evidence" value="ECO:0007669"/>
    <property type="project" value="UniProtKB-KW"/>
</dbReference>
<dbReference type="GO" id="GO:0000725">
    <property type="term" value="P:recombinational repair"/>
    <property type="evidence" value="ECO:0007669"/>
    <property type="project" value="UniProtKB-UniRule"/>
</dbReference>
<dbReference type="InterPro" id="IPR014721">
    <property type="entry name" value="Ribsml_uS5_D2-typ_fold_subgr"/>
</dbReference>
<feature type="binding site" evidence="11">
    <location>
        <begin position="96"/>
        <end position="103"/>
    </location>
    <ligand>
        <name>ATP</name>
        <dbReference type="ChEBI" id="CHEBI:30616"/>
    </ligand>
</feature>
<protein>
    <recommendedName>
        <fullName evidence="11 12">DNA repair protein RadA</fullName>
    </recommendedName>
</protein>
<dbReference type="GO" id="GO:0005524">
    <property type="term" value="F:ATP binding"/>
    <property type="evidence" value="ECO:0007669"/>
    <property type="project" value="UniProtKB-UniRule"/>
</dbReference>
<evidence type="ECO:0000256" key="8">
    <source>
        <dbReference type="ARBA" id="ARBA00023016"/>
    </source>
</evidence>
<comment type="domain">
    <text evidence="11">The middle region has homology to RecA with ATPase motifs including the RadA KNRFG motif, while the C-terminus is homologous to Lon protease.</text>
</comment>
<feature type="region of interest" description="Lon-protease-like" evidence="11">
    <location>
        <begin position="351"/>
        <end position="454"/>
    </location>
</feature>
<evidence type="ECO:0000256" key="3">
    <source>
        <dbReference type="ARBA" id="ARBA00022763"/>
    </source>
</evidence>
<keyword evidence="10 11" id="KW-0234">DNA repair</keyword>
<keyword evidence="6 13" id="KW-0862">Zinc</keyword>
<evidence type="ECO:0000256" key="5">
    <source>
        <dbReference type="ARBA" id="ARBA00022801"/>
    </source>
</evidence>
<evidence type="ECO:0000259" key="14">
    <source>
        <dbReference type="PROSITE" id="PS50162"/>
    </source>
</evidence>
<dbReference type="SUPFAM" id="SSF52540">
    <property type="entry name" value="P-loop containing nucleoside triphosphate hydrolases"/>
    <property type="match status" value="1"/>
</dbReference>
<dbReference type="GO" id="GO:0008270">
    <property type="term" value="F:zinc ion binding"/>
    <property type="evidence" value="ECO:0007669"/>
    <property type="project" value="UniProtKB-KW"/>
</dbReference>
<dbReference type="InterPro" id="IPR004504">
    <property type="entry name" value="DNA_repair_RadA"/>
</dbReference>
<dbReference type="GO" id="GO:0005829">
    <property type="term" value="C:cytosol"/>
    <property type="evidence" value="ECO:0007669"/>
    <property type="project" value="TreeGrafter"/>
</dbReference>
<dbReference type="HAMAP" id="MF_01498">
    <property type="entry name" value="RadA_bact"/>
    <property type="match status" value="1"/>
</dbReference>
<dbReference type="Gene3D" id="3.40.50.300">
    <property type="entry name" value="P-loop containing nucleotide triphosphate hydrolases"/>
    <property type="match status" value="1"/>
</dbReference>
<organism evidence="15">
    <name type="scientific">uncultured bacterium BAC25G1</name>
    <dbReference type="NCBI Taxonomy" id="1329523"/>
    <lineage>
        <taxon>Bacteria</taxon>
        <taxon>environmental samples</taxon>
    </lineage>
</organism>
<dbReference type="SUPFAM" id="SSF54211">
    <property type="entry name" value="Ribosomal protein S5 domain 2-like"/>
    <property type="match status" value="1"/>
</dbReference>
<keyword evidence="1 11" id="KW-0479">Metal-binding</keyword>
<dbReference type="SMART" id="SM00382">
    <property type="entry name" value="AAA"/>
    <property type="match status" value="1"/>
</dbReference>
<evidence type="ECO:0000256" key="10">
    <source>
        <dbReference type="ARBA" id="ARBA00023204"/>
    </source>
</evidence>
<keyword evidence="3 11" id="KW-0227">DNA damage</keyword>
<keyword evidence="4 13" id="KW-0863">Zinc-finger</keyword>
<dbReference type="Gene3D" id="3.30.230.10">
    <property type="match status" value="1"/>
</dbReference>
<dbReference type="PANTHER" id="PTHR32472:SF10">
    <property type="entry name" value="DNA REPAIR PROTEIN RADA-LIKE PROTEIN"/>
    <property type="match status" value="1"/>
</dbReference>
<proteinExistence type="inferred from homology"/>
<evidence type="ECO:0000256" key="13">
    <source>
        <dbReference type="RuleBase" id="RU003555"/>
    </source>
</evidence>
<dbReference type="PANTHER" id="PTHR32472">
    <property type="entry name" value="DNA REPAIR PROTEIN RADA"/>
    <property type="match status" value="1"/>
</dbReference>
<keyword evidence="5" id="KW-0378">Hydrolase</keyword>
<evidence type="ECO:0000256" key="11">
    <source>
        <dbReference type="HAMAP-Rule" id="MF_01498"/>
    </source>
</evidence>
<sequence length="454" mass="49789">MATKTKSIYFCQSCGYESPKWLGKCPACGEWNTFAEEKVVVAKKGKANKSRQRTETPVKLSEIEPLDEPRIHMPSEELNRVLGGGLVAGSLTLIGGEPGIGKSTLLLQNILSIRNKRILYVSGEESASQLKLRADRLGKVSDNTLILCETRLGNIFTQIENVEPQLVIIDSIQTIASDDVESAAGSVSQVRECAAALLRYAKESNVPVILVGHINKDGAIAGPKVLEHIVDTVLQFEGDRQYLYRLLRAIKNRFGSTSEIGIYEMVQKGLKEVMNPSEMLLSENRDEEMSGITIGVTVEGIRPFMVEVQALVSSAAYGTPQRSVTGFDQRRLNMLLAVLEKRARFKLGQKDVFLNMAGGLKVQDPAIDMAVVAAIMSSNFDISVSRKTVFIGEVGLSGEIRTVTRIEHRVAEAEKLGFECAVIPKGNLKGVCGKLSIKLVEVGKIEDLMRFLFE</sequence>
<dbReference type="GO" id="GO:0003684">
    <property type="term" value="F:damaged DNA binding"/>
    <property type="evidence" value="ECO:0007669"/>
    <property type="project" value="InterPro"/>
</dbReference>
<feature type="short sequence motif" description="RadA KNRFG motif" evidence="11">
    <location>
        <begin position="251"/>
        <end position="255"/>
    </location>
</feature>
<dbReference type="InterPro" id="IPR041166">
    <property type="entry name" value="Rubredoxin_2"/>
</dbReference>
<dbReference type="Pfam" id="PF18073">
    <property type="entry name" value="Zn_ribbon_LapB"/>
    <property type="match status" value="1"/>
</dbReference>
<evidence type="ECO:0000256" key="6">
    <source>
        <dbReference type="ARBA" id="ARBA00022833"/>
    </source>
</evidence>
<keyword evidence="9 11" id="KW-0238">DNA-binding</keyword>
<dbReference type="InterPro" id="IPR020568">
    <property type="entry name" value="Ribosomal_Su5_D2-typ_SF"/>
</dbReference>
<evidence type="ECO:0000256" key="4">
    <source>
        <dbReference type="ARBA" id="ARBA00022771"/>
    </source>
</evidence>
<keyword evidence="2 11" id="KW-0547">Nucleotide-binding</keyword>
<evidence type="ECO:0000256" key="7">
    <source>
        <dbReference type="ARBA" id="ARBA00022840"/>
    </source>
</evidence>
<comment type="function">
    <text evidence="11">Plays a role in repairing double-strand DNA breaks, probably involving stabilizing or processing branched DNA or blocked replication forks.</text>
</comment>
<dbReference type="PRINTS" id="PR01874">
    <property type="entry name" value="DNAREPAIRADA"/>
</dbReference>
<feature type="domain" description="RecA family profile 1" evidence="14">
    <location>
        <begin position="67"/>
        <end position="214"/>
    </location>
</feature>
<dbReference type="InterPro" id="IPR003593">
    <property type="entry name" value="AAA+_ATPase"/>
</dbReference>
<evidence type="ECO:0000256" key="2">
    <source>
        <dbReference type="ARBA" id="ARBA00022741"/>
    </source>
</evidence>